<dbReference type="GO" id="GO:0008234">
    <property type="term" value="F:cysteine-type peptidase activity"/>
    <property type="evidence" value="ECO:0007669"/>
    <property type="project" value="UniProtKB-KW"/>
</dbReference>
<accession>A0A1Z4EYG1</accession>
<dbReference type="InterPro" id="IPR051794">
    <property type="entry name" value="PG_Endopeptidase_C40"/>
</dbReference>
<dbReference type="InterPro" id="IPR038765">
    <property type="entry name" value="Papain-like_cys_pep_sf"/>
</dbReference>
<evidence type="ECO:0000313" key="6">
    <source>
        <dbReference type="EMBL" id="BAX97977.1"/>
    </source>
</evidence>
<sequence>MKSVNAARTTKLLKVQGLFVLRAALAVGIAIALVLFMGVPRATADDNPISPNVGAAFLNALGLNPSGGDWDNTLPFAGPSQGADPAKIMNGVMGVGQTALGALGIGGNRASAGAGRPLAYGRQAVEAVIQRGGTQLGVPYSWGGGTVRGPSGGVDYDAGKVGYDCSGFTMFSYAAAGVKLPKYSGDQYNAGQKVPVSQAKRGDLLFYGPGGSQHVVIYLGNGQMLEASGSAEKVTVSPVRTGGMTPYAVRIIAW</sequence>
<dbReference type="InterPro" id="IPR000064">
    <property type="entry name" value="NLP_P60_dom"/>
</dbReference>
<dbReference type="Pfam" id="PF00877">
    <property type="entry name" value="NLPC_P60"/>
    <property type="match status" value="1"/>
</dbReference>
<evidence type="ECO:0000256" key="1">
    <source>
        <dbReference type="ARBA" id="ARBA00007074"/>
    </source>
</evidence>
<evidence type="ECO:0000256" key="4">
    <source>
        <dbReference type="ARBA" id="ARBA00022807"/>
    </source>
</evidence>
<dbReference type="Proteomes" id="UP000217954">
    <property type="component" value="Chromosome"/>
</dbReference>
<evidence type="ECO:0000256" key="2">
    <source>
        <dbReference type="ARBA" id="ARBA00022670"/>
    </source>
</evidence>
<organism evidence="6 7">
    <name type="scientific">[Mycobacterium] stephanolepidis</name>
    <dbReference type="NCBI Taxonomy" id="1520670"/>
    <lineage>
        <taxon>Bacteria</taxon>
        <taxon>Bacillati</taxon>
        <taxon>Actinomycetota</taxon>
        <taxon>Actinomycetes</taxon>
        <taxon>Mycobacteriales</taxon>
        <taxon>Mycobacteriaceae</taxon>
        <taxon>Mycobacteroides</taxon>
    </lineage>
</organism>
<dbReference type="PANTHER" id="PTHR47359:SF3">
    <property type="entry name" value="NLP_P60 DOMAIN-CONTAINING PROTEIN-RELATED"/>
    <property type="match status" value="1"/>
</dbReference>
<dbReference type="PROSITE" id="PS51935">
    <property type="entry name" value="NLPC_P60"/>
    <property type="match status" value="1"/>
</dbReference>
<keyword evidence="7" id="KW-1185">Reference proteome</keyword>
<keyword evidence="2" id="KW-0645">Protease</keyword>
<dbReference type="GO" id="GO:0006508">
    <property type="term" value="P:proteolysis"/>
    <property type="evidence" value="ECO:0007669"/>
    <property type="project" value="UniProtKB-KW"/>
</dbReference>
<protein>
    <submittedName>
        <fullName evidence="6">Putative invasion protein Inv2</fullName>
    </submittedName>
</protein>
<dbReference type="KEGG" id="mste:MSTE_02668"/>
<feature type="domain" description="NlpC/P60" evidence="5">
    <location>
        <begin position="122"/>
        <end position="254"/>
    </location>
</feature>
<keyword evidence="4" id="KW-0788">Thiol protease</keyword>
<reference evidence="6 7" key="2">
    <citation type="journal article" date="2017" name="Int. J. Syst. Evol. Microbiol.">
        <title>Mycobacterium stephanolepidis sp. nov., a rapidly growing species related to Mycobacterium chelonae, isolated from marine teleost fish, Stephanolepis cirrhifer.</title>
        <authorList>
            <person name="Fukano H."/>
            <person name="Wada S."/>
            <person name="Kurata O."/>
            <person name="Katayama K."/>
            <person name="Fujiwara N."/>
            <person name="Hoshino Y."/>
        </authorList>
    </citation>
    <scope>NUCLEOTIDE SEQUENCE [LARGE SCALE GENOMIC DNA]</scope>
    <source>
        <strain evidence="6 7">NJB0901</strain>
    </source>
</reference>
<reference evidence="7" key="1">
    <citation type="journal article" date="2017" name="Genome Announc.">
        <title>Complete Genome Sequence of Mycobacterium stephanolepidis.</title>
        <authorList>
            <person name="Fukano H."/>
            <person name="Yoshida M."/>
            <person name="Katayama Y."/>
            <person name="Omatsu T."/>
            <person name="Mizutani T."/>
            <person name="Kurata O."/>
            <person name="Wada S."/>
            <person name="Hoshino Y."/>
        </authorList>
    </citation>
    <scope>NUCLEOTIDE SEQUENCE [LARGE SCALE GENOMIC DNA]</scope>
    <source>
        <strain evidence="7">NJB0901</strain>
    </source>
</reference>
<dbReference type="SUPFAM" id="SSF54001">
    <property type="entry name" value="Cysteine proteinases"/>
    <property type="match status" value="1"/>
</dbReference>
<name>A0A1Z4EYG1_9MYCO</name>
<dbReference type="AlphaFoldDB" id="A0A1Z4EYG1"/>
<evidence type="ECO:0000256" key="3">
    <source>
        <dbReference type="ARBA" id="ARBA00022801"/>
    </source>
</evidence>
<dbReference type="PANTHER" id="PTHR47359">
    <property type="entry name" value="PEPTIDOGLYCAN DL-ENDOPEPTIDASE CWLO"/>
    <property type="match status" value="1"/>
</dbReference>
<proteinExistence type="inferred from homology"/>
<comment type="similarity">
    <text evidence="1">Belongs to the peptidase C40 family.</text>
</comment>
<evidence type="ECO:0000313" key="7">
    <source>
        <dbReference type="Proteomes" id="UP000217954"/>
    </source>
</evidence>
<evidence type="ECO:0000259" key="5">
    <source>
        <dbReference type="PROSITE" id="PS51935"/>
    </source>
</evidence>
<dbReference type="EMBL" id="AP018165">
    <property type="protein sequence ID" value="BAX97977.1"/>
    <property type="molecule type" value="Genomic_DNA"/>
</dbReference>
<gene>
    <name evidence="6" type="ORF">MSTE_02668</name>
</gene>
<keyword evidence="3" id="KW-0378">Hydrolase</keyword>
<dbReference type="Gene3D" id="3.90.1720.10">
    <property type="entry name" value="endopeptidase domain like (from Nostoc punctiforme)"/>
    <property type="match status" value="1"/>
</dbReference>